<feature type="compositionally biased region" description="Gly residues" evidence="1">
    <location>
        <begin position="110"/>
        <end position="123"/>
    </location>
</feature>
<organism evidence="2 3">
    <name type="scientific">Streptomyces caniferus</name>
    <dbReference type="NCBI Taxonomy" id="285557"/>
    <lineage>
        <taxon>Bacteria</taxon>
        <taxon>Bacillati</taxon>
        <taxon>Actinomycetota</taxon>
        <taxon>Actinomycetes</taxon>
        <taxon>Kitasatosporales</taxon>
        <taxon>Streptomycetaceae</taxon>
        <taxon>Streptomyces</taxon>
    </lineage>
</organism>
<proteinExistence type="predicted"/>
<evidence type="ECO:0000313" key="3">
    <source>
        <dbReference type="Proteomes" id="UP000435837"/>
    </source>
</evidence>
<protein>
    <submittedName>
        <fullName evidence="2">Uncharacterized protein</fullName>
    </submittedName>
</protein>
<evidence type="ECO:0000313" key="2">
    <source>
        <dbReference type="EMBL" id="GFE07815.1"/>
    </source>
</evidence>
<comment type="caution">
    <text evidence="2">The sequence shown here is derived from an EMBL/GenBank/DDBJ whole genome shotgun (WGS) entry which is preliminary data.</text>
</comment>
<dbReference type="Proteomes" id="UP000435837">
    <property type="component" value="Unassembled WGS sequence"/>
</dbReference>
<sequence>MHFRIVPVRPRPARGVAAAGLLVAASVVYNDWMLQLFLPTGLLQRDSYVSELFAADQPYQLLPTRRPGSEFGAPMGTLAVGGLHGGRHLHRRAVLRAPGRARPGAAHPSGLGGGVVRAVGQGGERSLRTG</sequence>
<accession>A0A640SE07</accession>
<evidence type="ECO:0000256" key="1">
    <source>
        <dbReference type="SAM" id="MobiDB-lite"/>
    </source>
</evidence>
<dbReference type="EMBL" id="BLIN01000005">
    <property type="protein sequence ID" value="GFE07815.1"/>
    <property type="molecule type" value="Genomic_DNA"/>
</dbReference>
<reference evidence="2 3" key="1">
    <citation type="submission" date="2019-12" db="EMBL/GenBank/DDBJ databases">
        <title>Whole genome shotgun sequence of Streptomyces caniferus NBRC 15389.</title>
        <authorList>
            <person name="Ichikawa N."/>
            <person name="Kimura A."/>
            <person name="Kitahashi Y."/>
            <person name="Komaki H."/>
            <person name="Tamura T."/>
        </authorList>
    </citation>
    <scope>NUCLEOTIDE SEQUENCE [LARGE SCALE GENOMIC DNA]</scope>
    <source>
        <strain evidence="2 3">NBRC 15389</strain>
    </source>
</reference>
<dbReference type="AlphaFoldDB" id="A0A640SE07"/>
<gene>
    <name evidence="2" type="ORF">Scani_40830</name>
</gene>
<name>A0A640SE07_9ACTN</name>
<feature type="region of interest" description="Disordered" evidence="1">
    <location>
        <begin position="100"/>
        <end position="130"/>
    </location>
</feature>